<evidence type="ECO:0000256" key="1">
    <source>
        <dbReference type="ARBA" id="ARBA00022801"/>
    </source>
</evidence>
<keyword evidence="1" id="KW-0378">Hydrolase</keyword>
<dbReference type="GO" id="GO:0016787">
    <property type="term" value="F:hydrolase activity"/>
    <property type="evidence" value="ECO:0007669"/>
    <property type="project" value="UniProtKB-KW"/>
</dbReference>
<dbReference type="AlphaFoldDB" id="A0A0F1AB67"/>
<dbReference type="PATRIC" id="fig|1619248.3.peg.4289"/>
<sequence length="300" mass="32725">MPLDKHIADFLAASSGAPQPASLAELRVATDVDLLRLQGEEETGGAIQHHVVIADDGYEIELRVYTPAASKAKIAQPAMLFAHGGGWCLGSLSLYDRPCQALANATGRKILSVDYRLAPEFPFPRPLEDVYQALCWASEQAALLGIDATRLAVGGDSAGGNLAAATTLLARDRGGPHIEHQLLLYPALSRDMSTESYCEFAEGYFLTRDAMAFCWENYLGDRRHPYAEPLRMASLRGVPPATILSCEYDPLRDEAEAYARRLEEAGVPVRCERLPGMVHACIHMTGLTPAARRLFERACI</sequence>
<dbReference type="EMBL" id="JZYX01000062">
    <property type="protein sequence ID" value="KJN19291.1"/>
    <property type="molecule type" value="Genomic_DNA"/>
</dbReference>
<evidence type="ECO:0000259" key="2">
    <source>
        <dbReference type="Pfam" id="PF07859"/>
    </source>
</evidence>
<comment type="caution">
    <text evidence="3">The sequence shown here is derived from an EMBL/GenBank/DDBJ whole genome shotgun (WGS) entry which is preliminary data.</text>
</comment>
<feature type="domain" description="Alpha/beta hydrolase fold-3" evidence="2">
    <location>
        <begin position="79"/>
        <end position="282"/>
    </location>
</feature>
<dbReference type="PANTHER" id="PTHR48081">
    <property type="entry name" value="AB HYDROLASE SUPERFAMILY PROTEIN C4A8.06C"/>
    <property type="match status" value="1"/>
</dbReference>
<dbReference type="InterPro" id="IPR013094">
    <property type="entry name" value="AB_hydrolase_3"/>
</dbReference>
<dbReference type="Gene3D" id="3.40.50.1820">
    <property type="entry name" value="alpha/beta hydrolase"/>
    <property type="match status" value="1"/>
</dbReference>
<dbReference type="PANTHER" id="PTHR48081:SF8">
    <property type="entry name" value="ALPHA_BETA HYDROLASE FOLD-3 DOMAIN-CONTAINING PROTEIN-RELATED"/>
    <property type="match status" value="1"/>
</dbReference>
<evidence type="ECO:0000313" key="3">
    <source>
        <dbReference type="EMBL" id="KJN19291.1"/>
    </source>
</evidence>
<dbReference type="InterPro" id="IPR050300">
    <property type="entry name" value="GDXG_lipolytic_enzyme"/>
</dbReference>
<organism evidence="3 4">
    <name type="scientific">Enterobacter sichuanensis</name>
    <dbReference type="NCBI Taxonomy" id="2071710"/>
    <lineage>
        <taxon>Bacteria</taxon>
        <taxon>Pseudomonadati</taxon>
        <taxon>Pseudomonadota</taxon>
        <taxon>Gammaproteobacteria</taxon>
        <taxon>Enterobacterales</taxon>
        <taxon>Enterobacteriaceae</taxon>
        <taxon>Enterobacter</taxon>
        <taxon>Enterobacter cloacae complex</taxon>
    </lineage>
</organism>
<proteinExistence type="predicted"/>
<accession>A0A0F1AB67</accession>
<gene>
    <name evidence="3" type="ORF">SS37_22270</name>
</gene>
<dbReference type="InterPro" id="IPR029058">
    <property type="entry name" value="AB_hydrolase_fold"/>
</dbReference>
<dbReference type="OrthoDB" id="9806180at2"/>
<dbReference type="Proteomes" id="UP000033352">
    <property type="component" value="Unassembled WGS sequence"/>
</dbReference>
<evidence type="ECO:0000313" key="4">
    <source>
        <dbReference type="Proteomes" id="UP000033352"/>
    </source>
</evidence>
<protein>
    <submittedName>
        <fullName evidence="3">Esterase</fullName>
    </submittedName>
</protein>
<dbReference type="RefSeq" id="WP_045286658.1">
    <property type="nucleotide sequence ID" value="NZ_JZYX01000062.1"/>
</dbReference>
<dbReference type="Pfam" id="PF07859">
    <property type="entry name" value="Abhydrolase_3"/>
    <property type="match status" value="1"/>
</dbReference>
<name>A0A0F1AB67_9ENTR</name>
<reference evidence="3 4" key="1">
    <citation type="submission" date="2015-03" db="EMBL/GenBank/DDBJ databases">
        <authorList>
            <person name="McCorrison J."/>
            <person name="Sanka R."/>
            <person name="Adams M."/>
            <person name="Brinkac L."/>
            <person name="Nierman W."/>
            <person name="Sutton G."/>
            <person name="Nelson K."/>
            <person name="Kiedrowski L."/>
            <person name="Guerrero D."/>
            <person name="Bonomo R."/>
        </authorList>
    </citation>
    <scope>NUCLEOTIDE SEQUENCE [LARGE SCALE GENOMIC DNA]</scope>
    <source>
        <strain evidence="3 4">35699</strain>
    </source>
</reference>
<dbReference type="SUPFAM" id="SSF53474">
    <property type="entry name" value="alpha/beta-Hydrolases"/>
    <property type="match status" value="1"/>
</dbReference>